<protein>
    <submittedName>
        <fullName evidence="2">DUF4440 domain-containing protein</fullName>
    </submittedName>
</protein>
<dbReference type="SUPFAM" id="SSF54427">
    <property type="entry name" value="NTF2-like"/>
    <property type="match status" value="1"/>
</dbReference>
<dbReference type="OrthoDB" id="3173051at2"/>
<keyword evidence="3" id="KW-1185">Reference proteome</keyword>
<reference evidence="3" key="1">
    <citation type="submission" date="2016-07" db="EMBL/GenBank/DDBJ databases">
        <title>Sequence Frankia sp. strain CcI1.17.</title>
        <authorList>
            <person name="Ghodhbane-Gtari F."/>
            <person name="Swanson E."/>
            <person name="Gueddou A."/>
            <person name="Morris K."/>
            <person name="Hezbri K."/>
            <person name="Ktari A."/>
            <person name="Nouioui I."/>
            <person name="Abebe-Akele F."/>
            <person name="Simpson S."/>
            <person name="Thomas K."/>
            <person name="Gtari M."/>
            <person name="Tisa L.S."/>
            <person name="Hurst S."/>
        </authorList>
    </citation>
    <scope>NUCLEOTIDE SEQUENCE [LARGE SCALE GENOMIC DNA]</scope>
    <source>
        <strain evidence="3">Cc1.17</strain>
    </source>
</reference>
<gene>
    <name evidence="2" type="ORF">CC117_19185</name>
</gene>
<evidence type="ECO:0000313" key="3">
    <source>
        <dbReference type="Proteomes" id="UP000179627"/>
    </source>
</evidence>
<organism evidence="2 3">
    <name type="scientific">Parafrankia colletiae</name>
    <dbReference type="NCBI Taxonomy" id="573497"/>
    <lineage>
        <taxon>Bacteria</taxon>
        <taxon>Bacillati</taxon>
        <taxon>Actinomycetota</taxon>
        <taxon>Actinomycetes</taxon>
        <taxon>Frankiales</taxon>
        <taxon>Frankiaceae</taxon>
        <taxon>Parafrankia</taxon>
    </lineage>
</organism>
<evidence type="ECO:0000259" key="1">
    <source>
        <dbReference type="Pfam" id="PF13577"/>
    </source>
</evidence>
<dbReference type="CDD" id="cd00531">
    <property type="entry name" value="NTF2_like"/>
    <property type="match status" value="1"/>
</dbReference>
<proteinExistence type="predicted"/>
<dbReference type="EMBL" id="MBLM01000120">
    <property type="protein sequence ID" value="OHV35771.1"/>
    <property type="molecule type" value="Genomic_DNA"/>
</dbReference>
<feature type="domain" description="SnoaL-like" evidence="1">
    <location>
        <begin position="2"/>
        <end position="122"/>
    </location>
</feature>
<dbReference type="Gene3D" id="3.10.450.50">
    <property type="match status" value="1"/>
</dbReference>
<evidence type="ECO:0000313" key="2">
    <source>
        <dbReference type="EMBL" id="OHV35771.1"/>
    </source>
</evidence>
<comment type="caution">
    <text evidence="2">The sequence shown here is derived from an EMBL/GenBank/DDBJ whole genome shotgun (WGS) entry which is preliminary data.</text>
</comment>
<dbReference type="InterPro" id="IPR037401">
    <property type="entry name" value="SnoaL-like"/>
</dbReference>
<name>A0A1S1QQQ6_9ACTN</name>
<dbReference type="InterPro" id="IPR032710">
    <property type="entry name" value="NTF2-like_dom_sf"/>
</dbReference>
<dbReference type="Proteomes" id="UP000179627">
    <property type="component" value="Unassembled WGS sequence"/>
</dbReference>
<accession>A0A1S1QQQ6</accession>
<dbReference type="AlphaFoldDB" id="A0A1S1QQQ6"/>
<dbReference type="Pfam" id="PF13577">
    <property type="entry name" value="SnoaL_4"/>
    <property type="match status" value="1"/>
</dbReference>
<sequence length="137" mass="15373">MDDIEAIRQLKARYCRLLDTKDWDGFRELFTDKAVMDTTSSGGNALTGGDAIVDFVRRALTEAVTVHHCHTPEITATAPDMATGIWAMEDRVRFPDGTDLTGYGHYHETYTKTDSTWQISSLTLTRLRVDFARPDSA</sequence>